<keyword evidence="7" id="KW-0408">Iron</keyword>
<dbReference type="Proteomes" id="UP001597046">
    <property type="component" value="Unassembled WGS sequence"/>
</dbReference>
<evidence type="ECO:0000256" key="5">
    <source>
        <dbReference type="ARBA" id="ARBA00022989"/>
    </source>
</evidence>
<dbReference type="PANTHER" id="PTHR35457">
    <property type="entry name" value="HEME A SYNTHASE"/>
    <property type="match status" value="1"/>
</dbReference>
<feature type="transmembrane region" description="Helical" evidence="12">
    <location>
        <begin position="122"/>
        <end position="144"/>
    </location>
</feature>
<keyword evidence="10" id="KW-1015">Disulfide bond</keyword>
<keyword evidence="2" id="KW-1003">Cell membrane</keyword>
<sequence>MSSTPTLTGADAASGASRLARAAGHLPAAPARWVRPLLVANLVGEVGIVVTGGIVRLTGSGLGCTTWPECQPGSFTPVRTPESAYHDLVEFGNRTLTGVVGVLALVSLFVVLTAWPRRRRLHAVAIGVLAGIPAQAVLGGITVLTGLNPWTVMAHFLLSMVLVALSTALVRGSRDDVSGPGEPVVHPLARRLALGTSAVGAVVLLLGTVVTGSGPHSGDAERPARTGFDPRFVSWMHADAVMLFCGLVIATLVAVRITATTDEAKRAWDRVLVVTVAQGLIGYVQYFTKLPELLVLVHMLGASLLVVSLTFGVLATQRHPV</sequence>
<gene>
    <name evidence="13" type="ORF">ACFQ2V_11305</name>
</gene>
<keyword evidence="14" id="KW-1185">Reference proteome</keyword>
<dbReference type="InterPro" id="IPR003780">
    <property type="entry name" value="COX15/CtaA_fam"/>
</dbReference>
<dbReference type="PANTHER" id="PTHR35457:SF1">
    <property type="entry name" value="HEME A SYNTHASE"/>
    <property type="match status" value="1"/>
</dbReference>
<accession>A0ABW3MZK6</accession>
<feature type="transmembrane region" description="Helical" evidence="12">
    <location>
        <begin position="232"/>
        <end position="255"/>
    </location>
</feature>
<evidence type="ECO:0000256" key="6">
    <source>
        <dbReference type="ARBA" id="ARBA00023002"/>
    </source>
</evidence>
<organism evidence="13 14">
    <name type="scientific">Terrabacter terrigena</name>
    <dbReference type="NCBI Taxonomy" id="574718"/>
    <lineage>
        <taxon>Bacteria</taxon>
        <taxon>Bacillati</taxon>
        <taxon>Actinomycetota</taxon>
        <taxon>Actinomycetes</taxon>
        <taxon>Micrococcales</taxon>
        <taxon>Intrasporangiaceae</taxon>
        <taxon>Terrabacter</taxon>
    </lineage>
</organism>
<feature type="transmembrane region" description="Helical" evidence="12">
    <location>
        <begin position="95"/>
        <end position="115"/>
    </location>
</feature>
<evidence type="ECO:0000313" key="14">
    <source>
        <dbReference type="Proteomes" id="UP001597046"/>
    </source>
</evidence>
<dbReference type="Pfam" id="PF02628">
    <property type="entry name" value="COX15-CtaA"/>
    <property type="match status" value="1"/>
</dbReference>
<comment type="caution">
    <text evidence="13">The sequence shown here is derived from an EMBL/GenBank/DDBJ whole genome shotgun (WGS) entry which is preliminary data.</text>
</comment>
<feature type="transmembrane region" description="Helical" evidence="12">
    <location>
        <begin position="192"/>
        <end position="212"/>
    </location>
</feature>
<reference evidence="14" key="1">
    <citation type="journal article" date="2019" name="Int. J. Syst. Evol. Microbiol.">
        <title>The Global Catalogue of Microorganisms (GCM) 10K type strain sequencing project: providing services to taxonomists for standard genome sequencing and annotation.</title>
        <authorList>
            <consortium name="The Broad Institute Genomics Platform"/>
            <consortium name="The Broad Institute Genome Sequencing Center for Infectious Disease"/>
            <person name="Wu L."/>
            <person name="Ma J."/>
        </authorList>
    </citation>
    <scope>NUCLEOTIDE SEQUENCE [LARGE SCALE GENOMIC DNA]</scope>
    <source>
        <strain evidence="14">CCUG 57508</strain>
    </source>
</reference>
<feature type="transmembrane region" description="Helical" evidence="12">
    <location>
        <begin position="267"/>
        <end position="287"/>
    </location>
</feature>
<evidence type="ECO:0000256" key="10">
    <source>
        <dbReference type="ARBA" id="ARBA00023157"/>
    </source>
</evidence>
<name>A0ABW3MZK6_9MICO</name>
<comment type="pathway">
    <text evidence="11">Porphyrin-containing compound metabolism.</text>
</comment>
<evidence type="ECO:0000256" key="1">
    <source>
        <dbReference type="ARBA" id="ARBA00004141"/>
    </source>
</evidence>
<evidence type="ECO:0000256" key="9">
    <source>
        <dbReference type="ARBA" id="ARBA00023136"/>
    </source>
</evidence>
<feature type="transmembrane region" description="Helical" evidence="12">
    <location>
        <begin position="150"/>
        <end position="171"/>
    </location>
</feature>
<dbReference type="RefSeq" id="WP_386052795.1">
    <property type="nucleotide sequence ID" value="NZ_JBHTKH010000006.1"/>
</dbReference>
<evidence type="ECO:0000313" key="13">
    <source>
        <dbReference type="EMBL" id="MFD1054894.1"/>
    </source>
</evidence>
<feature type="transmembrane region" description="Helical" evidence="12">
    <location>
        <begin position="293"/>
        <end position="315"/>
    </location>
</feature>
<keyword evidence="6" id="KW-0560">Oxidoreductase</keyword>
<proteinExistence type="predicted"/>
<evidence type="ECO:0000256" key="12">
    <source>
        <dbReference type="SAM" id="Phobius"/>
    </source>
</evidence>
<dbReference type="EMBL" id="JBHTKH010000006">
    <property type="protein sequence ID" value="MFD1054894.1"/>
    <property type="molecule type" value="Genomic_DNA"/>
</dbReference>
<keyword evidence="3 12" id="KW-0812">Transmembrane</keyword>
<comment type="subcellular location">
    <subcellularLocation>
        <location evidence="1">Membrane</location>
        <topology evidence="1">Multi-pass membrane protein</topology>
    </subcellularLocation>
</comment>
<keyword evidence="5 12" id="KW-1133">Transmembrane helix</keyword>
<keyword evidence="8" id="KW-0350">Heme biosynthesis</keyword>
<evidence type="ECO:0000256" key="11">
    <source>
        <dbReference type="ARBA" id="ARBA00023444"/>
    </source>
</evidence>
<evidence type="ECO:0000256" key="4">
    <source>
        <dbReference type="ARBA" id="ARBA00022723"/>
    </source>
</evidence>
<protein>
    <submittedName>
        <fullName evidence="13">Heme A synthase</fullName>
    </submittedName>
</protein>
<evidence type="ECO:0000256" key="8">
    <source>
        <dbReference type="ARBA" id="ARBA00023133"/>
    </source>
</evidence>
<keyword evidence="9 12" id="KW-0472">Membrane</keyword>
<evidence type="ECO:0000256" key="3">
    <source>
        <dbReference type="ARBA" id="ARBA00022692"/>
    </source>
</evidence>
<dbReference type="InterPro" id="IPR050450">
    <property type="entry name" value="COX15/CtaA_HemeA_synthase"/>
</dbReference>
<evidence type="ECO:0000256" key="7">
    <source>
        <dbReference type="ARBA" id="ARBA00023004"/>
    </source>
</evidence>
<evidence type="ECO:0000256" key="2">
    <source>
        <dbReference type="ARBA" id="ARBA00022475"/>
    </source>
</evidence>
<keyword evidence="4" id="KW-0479">Metal-binding</keyword>